<accession>A0A3P3ZPT8</accession>
<reference evidence="1" key="1">
    <citation type="submission" date="2018-10" db="EMBL/GenBank/DDBJ databases">
        <authorList>
            <person name="Plewniak F."/>
        </authorList>
    </citation>
    <scope>NUCLEOTIDE SEQUENCE</scope>
</reference>
<proteinExistence type="predicted"/>
<sequence>MTAGLHVFNLVIITPKYVVMHQQDLPFYFCKHNSFVFNPS</sequence>
<dbReference type="EMBL" id="UOYP01000386">
    <property type="protein sequence ID" value="VAY88938.1"/>
    <property type="molecule type" value="Genomic_DNA"/>
</dbReference>
<protein>
    <submittedName>
        <fullName evidence="1">Uncharacterized protein</fullName>
    </submittedName>
</protein>
<dbReference type="AlphaFoldDB" id="A0A3P3ZPT8"/>
<gene>
    <name evidence="1" type="ORF">CARN8_4460002</name>
</gene>
<name>A0A3P3ZPT8_9ZZZZ</name>
<organism evidence="1">
    <name type="scientific">mine drainage metagenome</name>
    <dbReference type="NCBI Taxonomy" id="410659"/>
    <lineage>
        <taxon>unclassified sequences</taxon>
        <taxon>metagenomes</taxon>
        <taxon>ecological metagenomes</taxon>
    </lineage>
</organism>
<evidence type="ECO:0000313" key="1">
    <source>
        <dbReference type="EMBL" id="VAY88938.1"/>
    </source>
</evidence>